<sequence>MSAPRVRFVVGGVQKGGTTALAAFLQRHPGVALPADKEAHVFDAPDFDDGWSPEQVDARFAAHFSESADASVAKLHGDATPIYLMHARLIGRIARYNPQMRWVILLRHPIERALSQYHMERARGDERWPLWLALLAERWRLRGHEDDFSTGSPLRHHSYRLRGDYARQLDALYAAFPRDQILLLRNEQLREDPAATVDAVCRFLGLEAAGHEQGYGTVFSGQYERWPTGSWRWKLLRWWWRRQLTEQARHGLHWR</sequence>
<dbReference type="Pfam" id="PF13469">
    <property type="entry name" value="Sulfotransfer_3"/>
    <property type="match status" value="1"/>
</dbReference>
<dbReference type="InterPro" id="IPR037359">
    <property type="entry name" value="NST/OST"/>
</dbReference>
<dbReference type="KEGG" id="sacz:AOT14_06230"/>
<dbReference type="Gene3D" id="3.40.50.300">
    <property type="entry name" value="P-loop containing nucleotide triphosphate hydrolases"/>
    <property type="match status" value="1"/>
</dbReference>
<evidence type="ECO:0000313" key="3">
    <source>
        <dbReference type="Proteomes" id="UP000061010"/>
    </source>
</evidence>
<keyword evidence="3" id="KW-1185">Reference proteome</keyword>
<dbReference type="EMBL" id="CP012900">
    <property type="protein sequence ID" value="ALJ27062.1"/>
    <property type="molecule type" value="Genomic_DNA"/>
</dbReference>
<dbReference type="PATRIC" id="fig|128780.6.peg.629"/>
<reference evidence="2 3" key="1">
    <citation type="journal article" date="2015" name="Genome Announc.">
        <title>Complete Genome Sequencing of Stenotrophomonas acidaminiphila ZAC14D2_NAIMI4_2, a Multidrug-Resistant Strain Isolated from Sediments of a Polluted River in Mexico, Uncovers New Antibiotic Resistance Genes and a Novel Class-II Lasso Peptide Biosynthesis Gene Cluster.</title>
        <authorList>
            <person name="Vinuesa P."/>
            <person name="Ochoa-Sanchez L.E."/>
        </authorList>
    </citation>
    <scope>NUCLEOTIDE SEQUENCE [LARGE SCALE GENOMIC DNA]</scope>
    <source>
        <strain evidence="2 3">ZAC14D2_NAIMI4_2</strain>
    </source>
</reference>
<evidence type="ECO:0000256" key="1">
    <source>
        <dbReference type="ARBA" id="ARBA00022679"/>
    </source>
</evidence>
<dbReference type="RefSeq" id="WP_054662724.1">
    <property type="nucleotide sequence ID" value="NZ_CP139470.1"/>
</dbReference>
<dbReference type="PANTHER" id="PTHR10605:SF56">
    <property type="entry name" value="BIFUNCTIONAL HEPARAN SULFATE N-DEACETYLASE_N-SULFOTRANSFERASE"/>
    <property type="match status" value="1"/>
</dbReference>
<dbReference type="GO" id="GO:0008146">
    <property type="term" value="F:sulfotransferase activity"/>
    <property type="evidence" value="ECO:0007669"/>
    <property type="project" value="InterPro"/>
</dbReference>
<dbReference type="Proteomes" id="UP000061010">
    <property type="component" value="Chromosome"/>
</dbReference>
<dbReference type="PANTHER" id="PTHR10605">
    <property type="entry name" value="HEPARAN SULFATE SULFOTRANSFERASE"/>
    <property type="match status" value="1"/>
</dbReference>
<proteinExistence type="predicted"/>
<dbReference type="AlphaFoldDB" id="A0A0S1AWA2"/>
<evidence type="ECO:0000313" key="2">
    <source>
        <dbReference type="EMBL" id="ALJ27062.1"/>
    </source>
</evidence>
<protein>
    <submittedName>
        <fullName evidence="2">Sulfotransferase</fullName>
    </submittedName>
</protein>
<dbReference type="InterPro" id="IPR027417">
    <property type="entry name" value="P-loop_NTPase"/>
</dbReference>
<accession>A0A0S1AWA2</accession>
<gene>
    <name evidence="2" type="ORF">AOT14_06230</name>
</gene>
<name>A0A0S1AWA2_9GAMM</name>
<organism evidence="2 3">
    <name type="scientific">Stenotrophomonas acidaminiphila</name>
    <dbReference type="NCBI Taxonomy" id="128780"/>
    <lineage>
        <taxon>Bacteria</taxon>
        <taxon>Pseudomonadati</taxon>
        <taxon>Pseudomonadota</taxon>
        <taxon>Gammaproteobacteria</taxon>
        <taxon>Lysobacterales</taxon>
        <taxon>Lysobacteraceae</taxon>
        <taxon>Stenotrophomonas</taxon>
    </lineage>
</organism>
<keyword evidence="1 2" id="KW-0808">Transferase</keyword>
<dbReference type="SUPFAM" id="SSF52540">
    <property type="entry name" value="P-loop containing nucleoside triphosphate hydrolases"/>
    <property type="match status" value="1"/>
</dbReference>
<dbReference type="OrthoDB" id="9075305at2"/>